<accession>A0A644X632</accession>
<dbReference type="InterPro" id="IPR036565">
    <property type="entry name" value="Mur-like_cat_sf"/>
</dbReference>
<sequence>MSENLAYSDAINYIMSALPMFQRVGKAAYKANLDNTVRLLDHLGNPQKNFRSVHIAGTNGKGSVSHFLASVFQEAGYKTGLYTSPHLTDFRERIKINGAMIEKSYVARFISQHRDFLEKLKPSFFEMSVGLCFQYFSERNIDVAIIETGMGGRLDSTNIITPDLSVITNIGFDHTQFLGDSLEKIAAEKAGIIKPGVSVVIGETQKETVKVFTSAAKKNRSEISFADKELFASVESHTLVPPCLTLRTGFDDAEHLFSTPLAGSYQIKNVRTALVSLIQLRKAGYKLHLQAIRQGLANVIENTGLRGRWMVFGEHPAVIMDTGHNAAGLTEISQMLKSLSYSRLHMVIGMVDDKDHIEMLKLLPQNARYYLCTPSVPRGFDSKKLLEKANQARLDANAFDTVEEAYKAARKTSKPNDIIFIGGSTFTVADALLLKEFSLAKTNKSKSDNSQMELKF</sequence>
<reference evidence="12" key="1">
    <citation type="submission" date="2019-08" db="EMBL/GenBank/DDBJ databases">
        <authorList>
            <person name="Kucharzyk K."/>
            <person name="Murdoch R.W."/>
            <person name="Higgins S."/>
            <person name="Loffler F."/>
        </authorList>
    </citation>
    <scope>NUCLEOTIDE SEQUENCE</scope>
</reference>
<keyword evidence="6" id="KW-0547">Nucleotide-binding</keyword>
<dbReference type="SUPFAM" id="SSF53244">
    <property type="entry name" value="MurD-like peptide ligases, peptide-binding domain"/>
    <property type="match status" value="1"/>
</dbReference>
<evidence type="ECO:0000313" key="12">
    <source>
        <dbReference type="EMBL" id="MPM11620.1"/>
    </source>
</evidence>
<keyword evidence="8" id="KW-0460">Magnesium</keyword>
<evidence type="ECO:0000256" key="5">
    <source>
        <dbReference type="ARBA" id="ARBA00022723"/>
    </source>
</evidence>
<keyword evidence="5" id="KW-0479">Metal-binding</keyword>
<name>A0A644X632_9ZZZZ</name>
<dbReference type="GO" id="GO:0046872">
    <property type="term" value="F:metal ion binding"/>
    <property type="evidence" value="ECO:0007669"/>
    <property type="project" value="UniProtKB-KW"/>
</dbReference>
<dbReference type="Gene3D" id="3.90.190.20">
    <property type="entry name" value="Mur ligase, C-terminal domain"/>
    <property type="match status" value="1"/>
</dbReference>
<dbReference type="InterPro" id="IPR036615">
    <property type="entry name" value="Mur_ligase_C_dom_sf"/>
</dbReference>
<keyword evidence="4 12" id="KW-0436">Ligase</keyword>
<proteinExistence type="inferred from homology"/>
<protein>
    <recommendedName>
        <fullName evidence="3">tetrahydrofolate synthase</fullName>
        <ecNumber evidence="3">6.3.2.17</ecNumber>
    </recommendedName>
</protein>
<dbReference type="GO" id="GO:0004326">
    <property type="term" value="F:tetrahydrofolylpolyglutamate synthase activity"/>
    <property type="evidence" value="ECO:0007669"/>
    <property type="project" value="UniProtKB-EC"/>
</dbReference>
<evidence type="ECO:0000256" key="3">
    <source>
        <dbReference type="ARBA" id="ARBA00013025"/>
    </source>
</evidence>
<dbReference type="GO" id="GO:0005737">
    <property type="term" value="C:cytoplasm"/>
    <property type="evidence" value="ECO:0007669"/>
    <property type="project" value="TreeGrafter"/>
</dbReference>
<dbReference type="Gene3D" id="3.40.1190.10">
    <property type="entry name" value="Mur-like, catalytic domain"/>
    <property type="match status" value="1"/>
</dbReference>
<evidence type="ECO:0000256" key="9">
    <source>
        <dbReference type="ARBA" id="ARBA00047493"/>
    </source>
</evidence>
<evidence type="ECO:0000256" key="7">
    <source>
        <dbReference type="ARBA" id="ARBA00022840"/>
    </source>
</evidence>
<dbReference type="GO" id="GO:0005524">
    <property type="term" value="F:ATP binding"/>
    <property type="evidence" value="ECO:0007669"/>
    <property type="project" value="UniProtKB-KW"/>
</dbReference>
<dbReference type="SUPFAM" id="SSF53623">
    <property type="entry name" value="MurD-like peptide ligases, catalytic domain"/>
    <property type="match status" value="1"/>
</dbReference>
<comment type="caution">
    <text evidence="12">The sequence shown here is derived from an EMBL/GenBank/DDBJ whole genome shotgun (WGS) entry which is preliminary data.</text>
</comment>
<dbReference type="GO" id="GO:0008841">
    <property type="term" value="F:dihydrofolate synthase activity"/>
    <property type="evidence" value="ECO:0007669"/>
    <property type="project" value="TreeGrafter"/>
</dbReference>
<feature type="domain" description="Mur ligase central" evidence="11">
    <location>
        <begin position="55"/>
        <end position="275"/>
    </location>
</feature>
<keyword evidence="7" id="KW-0067">ATP-binding</keyword>
<gene>
    <name evidence="12" type="primary">fpgS_10</name>
    <name evidence="12" type="ORF">SDC9_57968</name>
</gene>
<comment type="cofactor">
    <cofactor evidence="1">
        <name>Mg(2+)</name>
        <dbReference type="ChEBI" id="CHEBI:18420"/>
    </cofactor>
</comment>
<evidence type="ECO:0000259" key="11">
    <source>
        <dbReference type="Pfam" id="PF08245"/>
    </source>
</evidence>
<dbReference type="PROSITE" id="PS01012">
    <property type="entry name" value="FOLYLPOLYGLU_SYNT_2"/>
    <property type="match status" value="1"/>
</dbReference>
<dbReference type="InterPro" id="IPR001645">
    <property type="entry name" value="Folylpolyglutamate_synth"/>
</dbReference>
<evidence type="ECO:0000256" key="6">
    <source>
        <dbReference type="ARBA" id="ARBA00022741"/>
    </source>
</evidence>
<organism evidence="12">
    <name type="scientific">bioreactor metagenome</name>
    <dbReference type="NCBI Taxonomy" id="1076179"/>
    <lineage>
        <taxon>unclassified sequences</taxon>
        <taxon>metagenomes</taxon>
        <taxon>ecological metagenomes</taxon>
    </lineage>
</organism>
<dbReference type="FunFam" id="3.40.1190.10:FF:000011">
    <property type="entry name" value="Folylpolyglutamate synthase/dihydrofolate synthase"/>
    <property type="match status" value="1"/>
</dbReference>
<dbReference type="EC" id="6.3.2.17" evidence="3"/>
<dbReference type="NCBIfam" id="TIGR01499">
    <property type="entry name" value="folC"/>
    <property type="match status" value="1"/>
</dbReference>
<feature type="domain" description="Mur ligase C-terminal" evidence="10">
    <location>
        <begin position="307"/>
        <end position="424"/>
    </location>
</feature>
<dbReference type="AlphaFoldDB" id="A0A644X632"/>
<dbReference type="InterPro" id="IPR004101">
    <property type="entry name" value="Mur_ligase_C"/>
</dbReference>
<dbReference type="InterPro" id="IPR013221">
    <property type="entry name" value="Mur_ligase_cen"/>
</dbReference>
<evidence type="ECO:0000256" key="8">
    <source>
        <dbReference type="ARBA" id="ARBA00022842"/>
    </source>
</evidence>
<dbReference type="Pfam" id="PF08245">
    <property type="entry name" value="Mur_ligase_M"/>
    <property type="match status" value="1"/>
</dbReference>
<dbReference type="PANTHER" id="PTHR11136:SF0">
    <property type="entry name" value="DIHYDROFOLATE SYNTHETASE-RELATED"/>
    <property type="match status" value="1"/>
</dbReference>
<comment type="similarity">
    <text evidence="2">Belongs to the folylpolyglutamate synthase family.</text>
</comment>
<dbReference type="Pfam" id="PF02875">
    <property type="entry name" value="Mur_ligase_C"/>
    <property type="match status" value="1"/>
</dbReference>
<evidence type="ECO:0000256" key="4">
    <source>
        <dbReference type="ARBA" id="ARBA00022598"/>
    </source>
</evidence>
<evidence type="ECO:0000256" key="1">
    <source>
        <dbReference type="ARBA" id="ARBA00001946"/>
    </source>
</evidence>
<evidence type="ECO:0000256" key="2">
    <source>
        <dbReference type="ARBA" id="ARBA00008276"/>
    </source>
</evidence>
<comment type="catalytic activity">
    <reaction evidence="9">
        <text>(6S)-5,6,7,8-tetrahydrofolyl-(gamma-L-Glu)(n) + L-glutamate + ATP = (6S)-5,6,7,8-tetrahydrofolyl-(gamma-L-Glu)(n+1) + ADP + phosphate + H(+)</text>
        <dbReference type="Rhea" id="RHEA:10580"/>
        <dbReference type="Rhea" id="RHEA-COMP:14738"/>
        <dbReference type="Rhea" id="RHEA-COMP:14740"/>
        <dbReference type="ChEBI" id="CHEBI:15378"/>
        <dbReference type="ChEBI" id="CHEBI:29985"/>
        <dbReference type="ChEBI" id="CHEBI:30616"/>
        <dbReference type="ChEBI" id="CHEBI:43474"/>
        <dbReference type="ChEBI" id="CHEBI:141005"/>
        <dbReference type="ChEBI" id="CHEBI:456216"/>
        <dbReference type="EC" id="6.3.2.17"/>
    </reaction>
</comment>
<dbReference type="PANTHER" id="PTHR11136">
    <property type="entry name" value="FOLYLPOLYGLUTAMATE SYNTHASE-RELATED"/>
    <property type="match status" value="1"/>
</dbReference>
<dbReference type="PIRSF" id="PIRSF001563">
    <property type="entry name" value="Folylpolyglu_synth"/>
    <property type="match status" value="1"/>
</dbReference>
<dbReference type="EMBL" id="VSSQ01001854">
    <property type="protein sequence ID" value="MPM11620.1"/>
    <property type="molecule type" value="Genomic_DNA"/>
</dbReference>
<dbReference type="InterPro" id="IPR018109">
    <property type="entry name" value="Folylpolyglutamate_synth_CS"/>
</dbReference>
<evidence type="ECO:0000259" key="10">
    <source>
        <dbReference type="Pfam" id="PF02875"/>
    </source>
</evidence>